<gene>
    <name evidence="2" type="ORF">HU200_047324</name>
</gene>
<dbReference type="AlphaFoldDB" id="A0A835EBN2"/>
<keyword evidence="3" id="KW-1185">Reference proteome</keyword>
<sequence length="175" mass="18871">MSSDKPVSASLQPNNQLTLHSEQVPAHSSLATSLQPNNQLMLLSEEMPVESSLPSSVTDHWNFAPDVFISCLENNEICMQAACALLRQRKLTIQGGRSGCTKFSKSDALRLSEAEDAEGAEAELLVFHPAVCLAGFQHGPGTSVDQGIAYVLMLVALVLTYLIHPLDASSAYKLF</sequence>
<keyword evidence="1" id="KW-1133">Transmembrane helix</keyword>
<reference evidence="2" key="1">
    <citation type="submission" date="2020-07" db="EMBL/GenBank/DDBJ databases">
        <title>Genome sequence and genetic diversity analysis of an under-domesticated orphan crop, white fonio (Digitaria exilis).</title>
        <authorList>
            <person name="Bennetzen J.L."/>
            <person name="Chen S."/>
            <person name="Ma X."/>
            <person name="Wang X."/>
            <person name="Yssel A.E.J."/>
            <person name="Chaluvadi S.R."/>
            <person name="Johnson M."/>
            <person name="Gangashetty P."/>
            <person name="Hamidou F."/>
            <person name="Sanogo M.D."/>
            <person name="Zwaenepoel A."/>
            <person name="Wallace J."/>
            <person name="Van De Peer Y."/>
            <person name="Van Deynze A."/>
        </authorList>
    </citation>
    <scope>NUCLEOTIDE SEQUENCE</scope>
    <source>
        <tissue evidence="2">Leaves</tissue>
    </source>
</reference>
<evidence type="ECO:0000313" key="2">
    <source>
        <dbReference type="EMBL" id="KAF8675833.1"/>
    </source>
</evidence>
<dbReference type="OrthoDB" id="777504at2759"/>
<evidence type="ECO:0000256" key="1">
    <source>
        <dbReference type="SAM" id="Phobius"/>
    </source>
</evidence>
<protein>
    <submittedName>
        <fullName evidence="2">Uncharacterized protein</fullName>
    </submittedName>
</protein>
<organism evidence="2 3">
    <name type="scientific">Digitaria exilis</name>
    <dbReference type="NCBI Taxonomy" id="1010633"/>
    <lineage>
        <taxon>Eukaryota</taxon>
        <taxon>Viridiplantae</taxon>
        <taxon>Streptophyta</taxon>
        <taxon>Embryophyta</taxon>
        <taxon>Tracheophyta</taxon>
        <taxon>Spermatophyta</taxon>
        <taxon>Magnoliopsida</taxon>
        <taxon>Liliopsida</taxon>
        <taxon>Poales</taxon>
        <taxon>Poaceae</taxon>
        <taxon>PACMAD clade</taxon>
        <taxon>Panicoideae</taxon>
        <taxon>Panicodae</taxon>
        <taxon>Paniceae</taxon>
        <taxon>Anthephorinae</taxon>
        <taxon>Digitaria</taxon>
    </lineage>
</organism>
<name>A0A835EBN2_9POAL</name>
<dbReference type="InterPro" id="IPR009424">
    <property type="entry name" value="AGP16/20/22/41"/>
</dbReference>
<comment type="caution">
    <text evidence="2">The sequence shown here is derived from an EMBL/GenBank/DDBJ whole genome shotgun (WGS) entry which is preliminary data.</text>
</comment>
<proteinExistence type="predicted"/>
<accession>A0A835EBN2</accession>
<dbReference type="Pfam" id="PF06376">
    <property type="entry name" value="AGP"/>
    <property type="match status" value="1"/>
</dbReference>
<dbReference type="EMBL" id="JACEFO010002177">
    <property type="protein sequence ID" value="KAF8675833.1"/>
    <property type="molecule type" value="Genomic_DNA"/>
</dbReference>
<feature type="transmembrane region" description="Helical" evidence="1">
    <location>
        <begin position="147"/>
        <end position="166"/>
    </location>
</feature>
<dbReference type="Proteomes" id="UP000636709">
    <property type="component" value="Unassembled WGS sequence"/>
</dbReference>
<keyword evidence="1" id="KW-0472">Membrane</keyword>
<evidence type="ECO:0000313" key="3">
    <source>
        <dbReference type="Proteomes" id="UP000636709"/>
    </source>
</evidence>
<keyword evidence="1" id="KW-0812">Transmembrane</keyword>
<dbReference type="PANTHER" id="PTHR33374">
    <property type="entry name" value="ARABINOGALACTAN PROTEIN 20"/>
    <property type="match status" value="1"/>
</dbReference>